<dbReference type="InterPro" id="IPR005271">
    <property type="entry name" value="CmoA"/>
</dbReference>
<dbReference type="EMBL" id="CP051180">
    <property type="protein sequence ID" value="QIZ76441.1"/>
    <property type="molecule type" value="Genomic_DNA"/>
</dbReference>
<evidence type="ECO:0000313" key="6">
    <source>
        <dbReference type="EMBL" id="QIZ76441.1"/>
    </source>
</evidence>
<dbReference type="PANTHER" id="PTHR43861">
    <property type="entry name" value="TRANS-ACONITATE 2-METHYLTRANSFERASE-RELATED"/>
    <property type="match status" value="1"/>
</dbReference>
<proteinExistence type="inferred from homology"/>
<comment type="function">
    <text evidence="3">Catalyzes the conversion of S-adenosyl-L-methionine (SAM) to carboxy-S-adenosyl-L-methionine (Cx-SAM).</text>
</comment>
<dbReference type="GO" id="GO:1904047">
    <property type="term" value="F:S-adenosyl-L-methionine binding"/>
    <property type="evidence" value="ECO:0007669"/>
    <property type="project" value="UniProtKB-UniRule"/>
</dbReference>
<dbReference type="RefSeq" id="WP_168659703.1">
    <property type="nucleotide sequence ID" value="NZ_CP051180.1"/>
</dbReference>
<feature type="binding site" evidence="3 4">
    <location>
        <begin position="64"/>
        <end position="66"/>
    </location>
    <ligand>
        <name>S-adenosyl-L-methionine</name>
        <dbReference type="ChEBI" id="CHEBI:59789"/>
    </ligand>
</feature>
<feature type="binding site" evidence="3 4">
    <location>
        <begin position="89"/>
        <end position="90"/>
    </location>
    <ligand>
        <name>S-adenosyl-L-methionine</name>
        <dbReference type="ChEBI" id="CHEBI:59789"/>
    </ligand>
</feature>
<evidence type="ECO:0000256" key="3">
    <source>
        <dbReference type="HAMAP-Rule" id="MF_01589"/>
    </source>
</evidence>
<feature type="binding site" evidence="3">
    <location>
        <position position="199"/>
    </location>
    <ligand>
        <name>S-adenosyl-L-methionine</name>
        <dbReference type="ChEBI" id="CHEBI:59789"/>
    </ligand>
</feature>
<evidence type="ECO:0000256" key="1">
    <source>
        <dbReference type="ARBA" id="ARBA00022679"/>
    </source>
</evidence>
<reference evidence="6 7" key="1">
    <citation type="submission" date="2020-04" db="EMBL/GenBank/DDBJ databases">
        <title>Ferrimonas sp. S7 isolated from sea water.</title>
        <authorList>
            <person name="Bae S.S."/>
            <person name="Baek K."/>
        </authorList>
    </citation>
    <scope>NUCLEOTIDE SEQUENCE [LARGE SCALE GENOMIC DNA]</scope>
    <source>
        <strain evidence="6 7">S7</strain>
    </source>
</reference>
<dbReference type="CDD" id="cd02440">
    <property type="entry name" value="AdoMet_MTases"/>
    <property type="match status" value="1"/>
</dbReference>
<dbReference type="PANTHER" id="PTHR43861:SF2">
    <property type="entry name" value="CARBOXY-S-ADENOSYL-L-METHIONINE SYNTHASE"/>
    <property type="match status" value="1"/>
</dbReference>
<evidence type="ECO:0000256" key="2">
    <source>
        <dbReference type="ARBA" id="ARBA00022691"/>
    </source>
</evidence>
<evidence type="ECO:0000256" key="4">
    <source>
        <dbReference type="PIRSR" id="PIRSR006325-1"/>
    </source>
</evidence>
<dbReference type="KEGG" id="fes:HER31_05940"/>
<name>A0A6H1UBK7_9GAMM</name>
<feature type="binding site" evidence="3 4">
    <location>
        <position position="39"/>
    </location>
    <ligand>
        <name>S-adenosyl-L-methionine</name>
        <dbReference type="ChEBI" id="CHEBI:59789"/>
    </ligand>
</feature>
<dbReference type="Gene3D" id="3.40.50.150">
    <property type="entry name" value="Vaccinia Virus protein VP39"/>
    <property type="match status" value="1"/>
</dbReference>
<gene>
    <name evidence="3 6" type="primary">cmoA</name>
    <name evidence="6" type="ORF">HER31_05940</name>
</gene>
<comment type="similarity">
    <text evidence="3">Belongs to the class I-like SAM-binding methyltransferase superfamily. Cx-SAM synthase family.</text>
</comment>
<dbReference type="AlphaFoldDB" id="A0A6H1UBK7"/>
<dbReference type="GO" id="GO:0002098">
    <property type="term" value="P:tRNA wobble uridine modification"/>
    <property type="evidence" value="ECO:0007669"/>
    <property type="project" value="InterPro"/>
</dbReference>
<dbReference type="Proteomes" id="UP000501602">
    <property type="component" value="Chromosome"/>
</dbReference>
<organism evidence="6 7">
    <name type="scientific">Ferrimonas lipolytica</name>
    <dbReference type="NCBI Taxonomy" id="2724191"/>
    <lineage>
        <taxon>Bacteria</taxon>
        <taxon>Pseudomonadati</taxon>
        <taxon>Pseudomonadota</taxon>
        <taxon>Gammaproteobacteria</taxon>
        <taxon>Alteromonadales</taxon>
        <taxon>Ferrimonadaceae</taxon>
        <taxon>Ferrimonas</taxon>
    </lineage>
</organism>
<dbReference type="NCBIfam" id="NF011995">
    <property type="entry name" value="PRK15451.1"/>
    <property type="match status" value="1"/>
</dbReference>
<dbReference type="InterPro" id="IPR041698">
    <property type="entry name" value="Methyltransf_25"/>
</dbReference>
<dbReference type="SUPFAM" id="SSF53335">
    <property type="entry name" value="S-adenosyl-L-methionine-dependent methyltransferases"/>
    <property type="match status" value="1"/>
</dbReference>
<evidence type="ECO:0000313" key="7">
    <source>
        <dbReference type="Proteomes" id="UP000501602"/>
    </source>
</evidence>
<comment type="subunit">
    <text evidence="3">Homodimer.</text>
</comment>
<accession>A0A6H1UBK7</accession>
<dbReference type="NCBIfam" id="TIGR00740">
    <property type="entry name" value="carboxy-S-adenosyl-L-methionine synthase CmoA"/>
    <property type="match status" value="1"/>
</dbReference>
<feature type="binding site" evidence="3 4">
    <location>
        <position position="132"/>
    </location>
    <ligand>
        <name>S-adenosyl-L-methionine</name>
        <dbReference type="ChEBI" id="CHEBI:59789"/>
    </ligand>
</feature>
<keyword evidence="7" id="KW-1185">Reference proteome</keyword>
<protein>
    <recommendedName>
        <fullName evidence="3">Carboxy-S-adenosyl-L-methionine synthase</fullName>
        <shortName evidence="3">Cx-SAM synthase</shortName>
        <ecNumber evidence="3">2.1.3.-</ecNumber>
    </recommendedName>
</protein>
<feature type="binding site" evidence="3 4">
    <location>
        <begin position="117"/>
        <end position="118"/>
    </location>
    <ligand>
        <name>S-adenosyl-L-methionine</name>
        <dbReference type="ChEBI" id="CHEBI:59789"/>
    </ligand>
</feature>
<keyword evidence="2 3" id="KW-0949">S-adenosyl-L-methionine</keyword>
<dbReference type="PIRSF" id="PIRSF006325">
    <property type="entry name" value="MeTrfase_bac"/>
    <property type="match status" value="1"/>
</dbReference>
<keyword evidence="1 3" id="KW-0808">Transferase</keyword>
<evidence type="ECO:0000259" key="5">
    <source>
        <dbReference type="Pfam" id="PF13649"/>
    </source>
</evidence>
<dbReference type="Pfam" id="PF13649">
    <property type="entry name" value="Methyltransf_25"/>
    <property type="match status" value="1"/>
</dbReference>
<dbReference type="EC" id="2.1.3.-" evidence="3"/>
<dbReference type="HAMAP" id="MF_01589">
    <property type="entry name" value="Cx_SAM_synthase"/>
    <property type="match status" value="1"/>
</dbReference>
<dbReference type="InterPro" id="IPR029063">
    <property type="entry name" value="SAM-dependent_MTases_sf"/>
</dbReference>
<dbReference type="GO" id="GO:0016743">
    <property type="term" value="F:carboxyl- or carbamoyltransferase activity"/>
    <property type="evidence" value="ECO:0007669"/>
    <property type="project" value="UniProtKB-UniRule"/>
</dbReference>
<comment type="catalytic activity">
    <reaction evidence="3">
        <text>prephenate + S-adenosyl-L-methionine = carboxy-S-adenosyl-L-methionine + 3-phenylpyruvate + H2O</text>
        <dbReference type="Rhea" id="RHEA:51692"/>
        <dbReference type="ChEBI" id="CHEBI:15377"/>
        <dbReference type="ChEBI" id="CHEBI:18005"/>
        <dbReference type="ChEBI" id="CHEBI:29934"/>
        <dbReference type="ChEBI" id="CHEBI:59789"/>
        <dbReference type="ChEBI" id="CHEBI:134278"/>
    </reaction>
</comment>
<sequence length="242" mass="27181">MSSKHDQIFSQPHQVSDFRFDEKVVAVFPDMISRSVPGYAEILNTLSLLSSRFVCANSNVYDLGCSLGAASLAMRRGIKQDEVKIVAIDNSEAMITRASEHLDAFVSDVPVELHCADIREVEISNASMVVLNFTMQFLAPADRDALVAKIYQGMKPGGLLVVSEKLNYSQPKIHQLLDDLYLDFKRGNGYSELEISQKRTALENVMKPDTLEDHQARFARAGFEESEVWYQCYRFASMIAVK</sequence>
<feature type="domain" description="Methyltransferase" evidence="5">
    <location>
        <begin position="60"/>
        <end position="158"/>
    </location>
</feature>